<dbReference type="EMBL" id="CP021995">
    <property type="protein sequence ID" value="ASD27298.1"/>
    <property type="molecule type" value="Genomic_DNA"/>
</dbReference>
<accession>A0A1Z3LYN9</accession>
<evidence type="ECO:0000256" key="1">
    <source>
        <dbReference type="SAM" id="MobiDB-lite"/>
    </source>
</evidence>
<dbReference type="STRING" id="293.GCA_000988015_01580"/>
<sequence>MLISTLALLVLSGAPMQDDSAAEADLRSPIASTSPSRTISARPPSVTNGPTRTVCSWERAMGSTIQQRVCRKVPLNSSQRERMSTDMMRDMQGSRWGERPAARSPGGRPVG</sequence>
<evidence type="ECO:0000313" key="2">
    <source>
        <dbReference type="EMBL" id="ASD27298.1"/>
    </source>
</evidence>
<protein>
    <submittedName>
        <fullName evidence="2">Uncharacterized protein</fullName>
    </submittedName>
</protein>
<feature type="region of interest" description="Disordered" evidence="1">
    <location>
        <begin position="72"/>
        <end position="111"/>
    </location>
</feature>
<dbReference type="AlphaFoldDB" id="A0A1Z3LYN9"/>
<reference evidence="2 3" key="1">
    <citation type="submission" date="2017-06" db="EMBL/GenBank/DDBJ databases">
        <title>Biodegradation of gentamicin by bacterial consortia AMQD4 in synthetic medium and raw gentamicin sewage.</title>
        <authorList>
            <person name="Chang H."/>
            <person name="Feng Y."/>
            <person name="Li Z."/>
            <person name="Xue J."/>
            <person name="Cheng D."/>
        </authorList>
    </citation>
    <scope>NUCLEOTIDE SEQUENCE [LARGE SCALE GENOMIC DNA]</scope>
    <source>
        <strain evidence="2 3">BZC3</strain>
    </source>
</reference>
<proteinExistence type="predicted"/>
<feature type="compositionally biased region" description="Basic and acidic residues" evidence="1">
    <location>
        <begin position="79"/>
        <end position="89"/>
    </location>
</feature>
<gene>
    <name evidence="2" type="ORF">CD943_10625</name>
</gene>
<reference evidence="2 3" key="2">
    <citation type="submission" date="2017-06" db="EMBL/GenBank/DDBJ databases">
        <authorList>
            <person name="Kim H.J."/>
            <person name="Triplett B.A."/>
        </authorList>
    </citation>
    <scope>NUCLEOTIDE SEQUENCE [LARGE SCALE GENOMIC DNA]</scope>
    <source>
        <strain evidence="2 3">BZC3</strain>
    </source>
</reference>
<feature type="region of interest" description="Disordered" evidence="1">
    <location>
        <begin position="17"/>
        <end position="51"/>
    </location>
</feature>
<name>A0A1Z3LYN9_BREDI</name>
<dbReference type="Proteomes" id="UP000197024">
    <property type="component" value="Chromosome"/>
</dbReference>
<evidence type="ECO:0000313" key="3">
    <source>
        <dbReference type="Proteomes" id="UP000197024"/>
    </source>
</evidence>
<dbReference type="RefSeq" id="WP_046654479.1">
    <property type="nucleotide sequence ID" value="NZ_CP021995.1"/>
</dbReference>
<feature type="compositionally biased region" description="Polar residues" evidence="1">
    <location>
        <begin position="30"/>
        <end position="51"/>
    </location>
</feature>
<organism evidence="2 3">
    <name type="scientific">Brevundimonas diminuta</name>
    <name type="common">Pseudomonas diminuta</name>
    <dbReference type="NCBI Taxonomy" id="293"/>
    <lineage>
        <taxon>Bacteria</taxon>
        <taxon>Pseudomonadati</taxon>
        <taxon>Pseudomonadota</taxon>
        <taxon>Alphaproteobacteria</taxon>
        <taxon>Caulobacterales</taxon>
        <taxon>Caulobacteraceae</taxon>
        <taxon>Brevundimonas</taxon>
    </lineage>
</organism>